<feature type="coiled-coil region" evidence="1">
    <location>
        <begin position="127"/>
        <end position="154"/>
    </location>
</feature>
<sequence length="260" mass="30209">MFLFLSSFPELDKCTSSAKQIISAEESVIKAMESSATPAFEIYGKNQPEEMCNGLISIKEAYKSQYECATPVFEEIKTLPIEFEQLRVIHNDFMPQRKEKGLNYERHEIAKFNLTAAQNELNHLKQGNYKDQQIKEAELKLKKAEDEDKNYSNYDTDYEKKFLQYETNFMKRISQPLERISKKWAESSRSISELADKFEEPTHTFQLDKTDQTLDKLESILLKIDEQLQNNSQPLVDPNTLQVSSKIQYLVSENDSYLAA</sequence>
<accession>A0ABR2K1Q7</accession>
<evidence type="ECO:0000256" key="1">
    <source>
        <dbReference type="SAM" id="Coils"/>
    </source>
</evidence>
<protein>
    <recommendedName>
        <fullName evidence="4">BAR domain-containing protein</fullName>
    </recommendedName>
</protein>
<evidence type="ECO:0008006" key="4">
    <source>
        <dbReference type="Google" id="ProtNLM"/>
    </source>
</evidence>
<reference evidence="2 3" key="1">
    <citation type="submission" date="2024-04" db="EMBL/GenBank/DDBJ databases">
        <title>Tritrichomonas musculus Genome.</title>
        <authorList>
            <person name="Alves-Ferreira E."/>
            <person name="Grigg M."/>
            <person name="Lorenzi H."/>
            <person name="Galac M."/>
        </authorList>
    </citation>
    <scope>NUCLEOTIDE SEQUENCE [LARGE SCALE GENOMIC DNA]</scope>
    <source>
        <strain evidence="2 3">EAF2021</strain>
    </source>
</reference>
<gene>
    <name evidence="2" type="ORF">M9Y10_043512</name>
</gene>
<name>A0ABR2K1Q7_9EUKA</name>
<dbReference type="EMBL" id="JAPFFF010000008">
    <property type="protein sequence ID" value="KAK8884402.1"/>
    <property type="molecule type" value="Genomic_DNA"/>
</dbReference>
<organism evidence="2 3">
    <name type="scientific">Tritrichomonas musculus</name>
    <dbReference type="NCBI Taxonomy" id="1915356"/>
    <lineage>
        <taxon>Eukaryota</taxon>
        <taxon>Metamonada</taxon>
        <taxon>Parabasalia</taxon>
        <taxon>Tritrichomonadida</taxon>
        <taxon>Tritrichomonadidae</taxon>
        <taxon>Tritrichomonas</taxon>
    </lineage>
</organism>
<comment type="caution">
    <text evidence="2">The sequence shown here is derived from an EMBL/GenBank/DDBJ whole genome shotgun (WGS) entry which is preliminary data.</text>
</comment>
<keyword evidence="3" id="KW-1185">Reference proteome</keyword>
<dbReference type="Proteomes" id="UP001470230">
    <property type="component" value="Unassembled WGS sequence"/>
</dbReference>
<keyword evidence="1" id="KW-0175">Coiled coil</keyword>
<proteinExistence type="predicted"/>
<evidence type="ECO:0000313" key="2">
    <source>
        <dbReference type="EMBL" id="KAK8884402.1"/>
    </source>
</evidence>
<evidence type="ECO:0000313" key="3">
    <source>
        <dbReference type="Proteomes" id="UP001470230"/>
    </source>
</evidence>